<sequence>RSTLQVPGQHQTGIILLNTLACSMELEVMGEGLVLVEQGGTALMTPLPRRTYAIVATCPRDCAGRIMKRHSIKLNLRTVAGMVST</sequence>
<dbReference type="OrthoDB" id="205993at2759"/>
<reference evidence="1" key="1">
    <citation type="submission" date="2022-03" db="EMBL/GenBank/DDBJ databases">
        <authorList>
            <person name="Lindestad O."/>
        </authorList>
    </citation>
    <scope>NUCLEOTIDE SEQUENCE</scope>
</reference>
<organism evidence="1 2">
    <name type="scientific">Pararge aegeria aegeria</name>
    <dbReference type="NCBI Taxonomy" id="348720"/>
    <lineage>
        <taxon>Eukaryota</taxon>
        <taxon>Metazoa</taxon>
        <taxon>Ecdysozoa</taxon>
        <taxon>Arthropoda</taxon>
        <taxon>Hexapoda</taxon>
        <taxon>Insecta</taxon>
        <taxon>Pterygota</taxon>
        <taxon>Neoptera</taxon>
        <taxon>Endopterygota</taxon>
        <taxon>Lepidoptera</taxon>
        <taxon>Glossata</taxon>
        <taxon>Ditrysia</taxon>
        <taxon>Papilionoidea</taxon>
        <taxon>Nymphalidae</taxon>
        <taxon>Satyrinae</taxon>
        <taxon>Satyrini</taxon>
        <taxon>Parargina</taxon>
        <taxon>Pararge</taxon>
    </lineage>
</organism>
<evidence type="ECO:0000313" key="2">
    <source>
        <dbReference type="Proteomes" id="UP000838756"/>
    </source>
</evidence>
<keyword evidence="2" id="KW-1185">Reference proteome</keyword>
<dbReference type="EMBL" id="CAKXAJ010019644">
    <property type="protein sequence ID" value="CAH2218457.1"/>
    <property type="molecule type" value="Genomic_DNA"/>
</dbReference>
<dbReference type="AlphaFoldDB" id="A0A8S4QYC2"/>
<proteinExistence type="predicted"/>
<gene>
    <name evidence="1" type="primary">jg7449</name>
    <name evidence="1" type="ORF">PAEG_LOCUS6291</name>
</gene>
<comment type="caution">
    <text evidence="1">The sequence shown here is derived from an EMBL/GenBank/DDBJ whole genome shotgun (WGS) entry which is preliminary data.</text>
</comment>
<feature type="non-terminal residue" evidence="1">
    <location>
        <position position="1"/>
    </location>
</feature>
<evidence type="ECO:0000313" key="1">
    <source>
        <dbReference type="EMBL" id="CAH2218457.1"/>
    </source>
</evidence>
<protein>
    <submittedName>
        <fullName evidence="1">Jg7449 protein</fullName>
    </submittedName>
</protein>
<accession>A0A8S4QYC2</accession>
<dbReference type="Proteomes" id="UP000838756">
    <property type="component" value="Unassembled WGS sequence"/>
</dbReference>
<name>A0A8S4QYC2_9NEOP</name>